<dbReference type="AlphaFoldDB" id="A0A6C0LQS2"/>
<dbReference type="InterPro" id="IPR050703">
    <property type="entry name" value="Flavin_MAO"/>
</dbReference>
<reference evidence="3" key="1">
    <citation type="journal article" date="2020" name="Nature">
        <title>Giant virus diversity and host interactions through global metagenomics.</title>
        <authorList>
            <person name="Schulz F."/>
            <person name="Roux S."/>
            <person name="Paez-Espino D."/>
            <person name="Jungbluth S."/>
            <person name="Walsh D.A."/>
            <person name="Denef V.J."/>
            <person name="McMahon K.D."/>
            <person name="Konstantinidis K.T."/>
            <person name="Eloe-Fadrosh E.A."/>
            <person name="Kyrpides N.C."/>
            <person name="Woyke T."/>
        </authorList>
    </citation>
    <scope>NUCLEOTIDE SEQUENCE</scope>
    <source>
        <strain evidence="3">GVMAG-M-3300027963-41</strain>
    </source>
</reference>
<comment type="similarity">
    <text evidence="1">Belongs to the flavin monoamine oxidase family.</text>
</comment>
<evidence type="ECO:0000259" key="2">
    <source>
        <dbReference type="Pfam" id="PF01593"/>
    </source>
</evidence>
<dbReference type="Gene3D" id="3.90.660.10">
    <property type="match status" value="2"/>
</dbReference>
<organism evidence="3">
    <name type="scientific">viral metagenome</name>
    <dbReference type="NCBI Taxonomy" id="1070528"/>
    <lineage>
        <taxon>unclassified sequences</taxon>
        <taxon>metagenomes</taxon>
        <taxon>organismal metagenomes</taxon>
    </lineage>
</organism>
<dbReference type="GO" id="GO:0016491">
    <property type="term" value="F:oxidoreductase activity"/>
    <property type="evidence" value="ECO:0007669"/>
    <property type="project" value="InterPro"/>
</dbReference>
<name>A0A6C0LQS2_9ZZZZ</name>
<sequence length="404" mass="45267">MNVGRTIIIGGGLAGLSIAEFLAKKSGNSNVLVLEQYRAWGGRVVTYRDKSKNIQYEIGAGRIFHEHKHVGDLVKRFGLHTYPISAESTTPNGHPNPFLQLFEPVRHILQSLPADILAKHTVNELVPEELSSVLKYYPYWSEFNLMRADVALPLFAPKEPMGTDKPAEYYGVVEGLDAITTHLAAAAEKAGAKLKNRHQVTNISRLAPDLFEITGLRGKKANQRPFKIQASRVIIATCRCGYSDFSILKNMPLMKQLATGALTRIYAIYQPPLDIKEKVVTDGPLRFIIPINPKTGLIMISYTDGDDTHYWKKLDGDALEDAIHKEFTKLFPDKTMTKPTYLKKHEWPNGCTYWLPGDYSPEEASKIAHNPEPNLYLTGESVSLNQTWMEGALESAEYLKTLLK</sequence>
<dbReference type="InterPro" id="IPR036188">
    <property type="entry name" value="FAD/NAD-bd_sf"/>
</dbReference>
<evidence type="ECO:0000313" key="3">
    <source>
        <dbReference type="EMBL" id="QHU31652.1"/>
    </source>
</evidence>
<dbReference type="InterPro" id="IPR002937">
    <property type="entry name" value="Amino_oxidase"/>
</dbReference>
<dbReference type="Pfam" id="PF13450">
    <property type="entry name" value="NAD_binding_8"/>
    <property type="match status" value="1"/>
</dbReference>
<dbReference type="Pfam" id="PF01593">
    <property type="entry name" value="Amino_oxidase"/>
    <property type="match status" value="1"/>
</dbReference>
<dbReference type="SUPFAM" id="SSF51905">
    <property type="entry name" value="FAD/NAD(P)-binding domain"/>
    <property type="match status" value="1"/>
</dbReference>
<evidence type="ECO:0000256" key="1">
    <source>
        <dbReference type="ARBA" id="ARBA00005995"/>
    </source>
</evidence>
<dbReference type="Gene3D" id="3.50.50.60">
    <property type="entry name" value="FAD/NAD(P)-binding domain"/>
    <property type="match status" value="2"/>
</dbReference>
<dbReference type="EMBL" id="MN740532">
    <property type="protein sequence ID" value="QHU31652.1"/>
    <property type="molecule type" value="Genomic_DNA"/>
</dbReference>
<protein>
    <recommendedName>
        <fullName evidence="2">Amine oxidase domain-containing protein</fullName>
    </recommendedName>
</protein>
<feature type="domain" description="Amine oxidase" evidence="2">
    <location>
        <begin position="127"/>
        <end position="396"/>
    </location>
</feature>
<accession>A0A6C0LQS2</accession>
<dbReference type="PANTHER" id="PTHR43563:SF1">
    <property type="entry name" value="AMINE OXIDASE [FLAVIN-CONTAINING] B"/>
    <property type="match status" value="1"/>
</dbReference>
<proteinExistence type="inferred from homology"/>
<dbReference type="PANTHER" id="PTHR43563">
    <property type="entry name" value="AMINE OXIDASE"/>
    <property type="match status" value="1"/>
</dbReference>